<feature type="region of interest" description="Disordered" evidence="1">
    <location>
        <begin position="151"/>
        <end position="235"/>
    </location>
</feature>
<name>A0ABX8I9J4_9ASCO</name>
<gene>
    <name evidence="2" type="ORF">CA3LBN_003476</name>
</gene>
<feature type="compositionally biased region" description="Basic residues" evidence="1">
    <location>
        <begin position="462"/>
        <end position="485"/>
    </location>
</feature>
<feature type="compositionally biased region" description="Polar residues" evidence="1">
    <location>
        <begin position="273"/>
        <end position="291"/>
    </location>
</feature>
<dbReference type="EMBL" id="CP076664">
    <property type="protein sequence ID" value="QWU89153.1"/>
    <property type="molecule type" value="Genomic_DNA"/>
</dbReference>
<sequence length="576" mass="65380">MLSWELWLEYQLSESIGNSTEFLTLPQPQHVLFADSPTTIPPAKHRNWTRRHLWKLRPASQTCSFDPPTPILKNKMNSNFETEFRLLQESDNESFEEFHSRYMFPGTPEDQDYDARQKQLWDCKRGSEAGDISNFCKLMSLTSPSRYAFFKNEEKPQKGKSEEGEPEGKPIEGKSEKDKTKQDKPKGNKPDDKPESGKPKEHSPKIGKPKVEQPKVDKPQGRPNQNQIISVPRPGWPPFPHFMSYQENYFDWQSLQFYNHAFTVDPANRAADSPQSSVFSYRQAEPSSDGSVVSEPSRAPKLPIRGRPRKSQSPVETPKKPDRSAVRGEGLPGTIWLYTTGDQVRRNQPEYAGNLDFGISQRYAASNPAAEVSRQTLATVRSEFAATDAYRASSRRRQKNEASSDGSVRKKRKLNGCEWKPESLYKTYSECKPEFFDGSDYNDHVPASSCFGLINMRAPKAWRRGPRKHLQQRSGTKRVRARARPKSPEPSSELSPELSPSPEPSPSPEYSPEYSPPPPQVTQFATESLNTTPEAKNSPKNGSNVPKFTTQAEFEAEQASARARSQQDRIEAYCRQ</sequence>
<feature type="compositionally biased region" description="Pro residues" evidence="1">
    <location>
        <begin position="499"/>
        <end position="520"/>
    </location>
</feature>
<evidence type="ECO:0000313" key="2">
    <source>
        <dbReference type="EMBL" id="QWU89153.1"/>
    </source>
</evidence>
<feature type="compositionally biased region" description="Basic and acidic residues" evidence="1">
    <location>
        <begin position="565"/>
        <end position="576"/>
    </location>
</feature>
<feature type="region of interest" description="Disordered" evidence="1">
    <location>
        <begin position="270"/>
        <end position="328"/>
    </location>
</feature>
<feature type="compositionally biased region" description="Low complexity" evidence="1">
    <location>
        <begin position="548"/>
        <end position="564"/>
    </location>
</feature>
<keyword evidence="3" id="KW-1185">Reference proteome</keyword>
<evidence type="ECO:0000313" key="3">
    <source>
        <dbReference type="Proteomes" id="UP000825434"/>
    </source>
</evidence>
<protein>
    <submittedName>
        <fullName evidence="2">Uncharacterized protein</fullName>
    </submittedName>
</protein>
<evidence type="ECO:0000256" key="1">
    <source>
        <dbReference type="SAM" id="MobiDB-lite"/>
    </source>
</evidence>
<accession>A0ABX8I9J4</accession>
<organism evidence="2 3">
    <name type="scientific">Candidozyma haemuli</name>
    <dbReference type="NCBI Taxonomy" id="45357"/>
    <lineage>
        <taxon>Eukaryota</taxon>
        <taxon>Fungi</taxon>
        <taxon>Dikarya</taxon>
        <taxon>Ascomycota</taxon>
        <taxon>Saccharomycotina</taxon>
        <taxon>Pichiomycetes</taxon>
        <taxon>Metschnikowiaceae</taxon>
        <taxon>Candidozyma</taxon>
    </lineage>
</organism>
<reference evidence="2 3" key="1">
    <citation type="submission" date="2021-06" db="EMBL/GenBank/DDBJ databases">
        <title>Candida outbreak in Lebanon.</title>
        <authorList>
            <person name="Finianos M."/>
        </authorList>
    </citation>
    <scope>NUCLEOTIDE SEQUENCE [LARGE SCALE GENOMIC DNA]</scope>
    <source>
        <strain evidence="2">CA3LBN</strain>
    </source>
</reference>
<proteinExistence type="predicted"/>
<feature type="region of interest" description="Disordered" evidence="1">
    <location>
        <begin position="391"/>
        <end position="412"/>
    </location>
</feature>
<feature type="compositionally biased region" description="Basic and acidic residues" evidence="1">
    <location>
        <begin position="151"/>
        <end position="220"/>
    </location>
</feature>
<feature type="compositionally biased region" description="Low complexity" evidence="1">
    <location>
        <begin position="489"/>
        <end position="498"/>
    </location>
</feature>
<feature type="compositionally biased region" description="Basic and acidic residues" evidence="1">
    <location>
        <begin position="317"/>
        <end position="326"/>
    </location>
</feature>
<feature type="region of interest" description="Disordered" evidence="1">
    <location>
        <begin position="462"/>
        <end position="576"/>
    </location>
</feature>
<dbReference type="Proteomes" id="UP000825434">
    <property type="component" value="Chromosome 4"/>
</dbReference>
<feature type="compositionally biased region" description="Polar residues" evidence="1">
    <location>
        <begin position="521"/>
        <end position="547"/>
    </location>
</feature>